<dbReference type="Gene3D" id="3.30.390.30">
    <property type="match status" value="1"/>
</dbReference>
<name>A0AAN1RWX2_9BORD</name>
<evidence type="ECO:0000313" key="19">
    <source>
        <dbReference type="EMBL" id="AZW17567.1"/>
    </source>
</evidence>
<keyword evidence="9 14" id="KW-0520">NAD</keyword>
<organism evidence="19 20">
    <name type="scientific">Bordetella hinzii</name>
    <dbReference type="NCBI Taxonomy" id="103855"/>
    <lineage>
        <taxon>Bacteria</taxon>
        <taxon>Pseudomonadati</taxon>
        <taxon>Pseudomonadota</taxon>
        <taxon>Betaproteobacteria</taxon>
        <taxon>Burkholderiales</taxon>
        <taxon>Alcaligenaceae</taxon>
        <taxon>Bordetella</taxon>
    </lineage>
</organism>
<evidence type="ECO:0000259" key="17">
    <source>
        <dbReference type="Pfam" id="PF02852"/>
    </source>
</evidence>
<dbReference type="InterPro" id="IPR050151">
    <property type="entry name" value="Class-I_Pyr_Nuc-Dis_Oxidored"/>
</dbReference>
<dbReference type="PRINTS" id="PR00368">
    <property type="entry name" value="FADPNR"/>
</dbReference>
<evidence type="ECO:0000313" key="20">
    <source>
        <dbReference type="Proteomes" id="UP000282741"/>
    </source>
</evidence>
<dbReference type="Pfam" id="PF07992">
    <property type="entry name" value="Pyr_redox_2"/>
    <property type="match status" value="1"/>
</dbReference>
<evidence type="ECO:0000256" key="13">
    <source>
        <dbReference type="PIRSR" id="PIRSR000350-2"/>
    </source>
</evidence>
<dbReference type="RefSeq" id="WP_029581414.1">
    <property type="nucleotide sequence ID" value="NZ_CP012076.1"/>
</dbReference>
<feature type="binding site" evidence="14">
    <location>
        <position position="49"/>
    </location>
    <ligand>
        <name>FAD</name>
        <dbReference type="ChEBI" id="CHEBI:57692"/>
    </ligand>
</feature>
<comment type="cofactor">
    <cofactor evidence="14 16">
        <name>FAD</name>
        <dbReference type="ChEBI" id="CHEBI:57692"/>
    </cofactor>
    <text evidence="14 16">Binds 1 FAD per subunit.</text>
</comment>
<dbReference type="InterPro" id="IPR006258">
    <property type="entry name" value="Lipoamide_DH"/>
</dbReference>
<evidence type="ECO:0000256" key="9">
    <source>
        <dbReference type="ARBA" id="ARBA00023027"/>
    </source>
</evidence>
<dbReference type="InterPro" id="IPR001100">
    <property type="entry name" value="Pyr_nuc-diS_OxRdtase"/>
</dbReference>
<evidence type="ECO:0000256" key="14">
    <source>
        <dbReference type="PIRSR" id="PIRSR000350-3"/>
    </source>
</evidence>
<dbReference type="InterPro" id="IPR004099">
    <property type="entry name" value="Pyr_nucl-diS_OxRdtase_dimer"/>
</dbReference>
<evidence type="ECO:0000256" key="12">
    <source>
        <dbReference type="ARBA" id="ARBA00049187"/>
    </source>
</evidence>
<dbReference type="NCBIfam" id="TIGR01350">
    <property type="entry name" value="lipoamide_DH"/>
    <property type="match status" value="1"/>
</dbReference>
<evidence type="ECO:0000256" key="8">
    <source>
        <dbReference type="ARBA" id="ARBA00023002"/>
    </source>
</evidence>
<feature type="binding site" evidence="14">
    <location>
        <position position="265"/>
    </location>
    <ligand>
        <name>NAD(+)</name>
        <dbReference type="ChEBI" id="CHEBI:57540"/>
    </ligand>
</feature>
<dbReference type="PIRSF" id="PIRSF000350">
    <property type="entry name" value="Mercury_reductase_MerA"/>
    <property type="match status" value="1"/>
</dbReference>
<dbReference type="AlphaFoldDB" id="A0AAN1RWX2"/>
<comment type="catalytic activity">
    <reaction evidence="12 16">
        <text>N(6)-[(R)-dihydrolipoyl]-L-lysyl-[protein] + NAD(+) = N(6)-[(R)-lipoyl]-L-lysyl-[protein] + NADH + H(+)</text>
        <dbReference type="Rhea" id="RHEA:15045"/>
        <dbReference type="Rhea" id="RHEA-COMP:10474"/>
        <dbReference type="Rhea" id="RHEA-COMP:10475"/>
        <dbReference type="ChEBI" id="CHEBI:15378"/>
        <dbReference type="ChEBI" id="CHEBI:57540"/>
        <dbReference type="ChEBI" id="CHEBI:57945"/>
        <dbReference type="ChEBI" id="CHEBI:83099"/>
        <dbReference type="ChEBI" id="CHEBI:83100"/>
        <dbReference type="EC" id="1.8.1.4"/>
    </reaction>
</comment>
<dbReference type="EMBL" id="CP024172">
    <property type="protein sequence ID" value="AZW17567.1"/>
    <property type="molecule type" value="Genomic_DNA"/>
</dbReference>
<evidence type="ECO:0000259" key="18">
    <source>
        <dbReference type="Pfam" id="PF07992"/>
    </source>
</evidence>
<dbReference type="InterPro" id="IPR016156">
    <property type="entry name" value="FAD/NAD-linked_Rdtase_dimer_sf"/>
</dbReference>
<comment type="similarity">
    <text evidence="2 16">Belongs to the class-I pyridine nucleotide-disulfide oxidoreductase family.</text>
</comment>
<accession>A0AAN1RWX2</accession>
<evidence type="ECO:0000256" key="4">
    <source>
        <dbReference type="ARBA" id="ARBA00016961"/>
    </source>
</evidence>
<evidence type="ECO:0000256" key="6">
    <source>
        <dbReference type="ARBA" id="ARBA00022630"/>
    </source>
</evidence>
<reference evidence="20" key="1">
    <citation type="submission" date="2017-10" db="EMBL/GenBank/DDBJ databases">
        <title>Whole genome sequencing of various Bordetella species.</title>
        <authorList>
            <person name="Weigand M.R."/>
            <person name="Loparev V."/>
            <person name="Peng Y."/>
            <person name="Bowden K.E."/>
            <person name="Tondella M.L."/>
            <person name="Williams M.M."/>
        </authorList>
    </citation>
    <scope>NUCLEOTIDE SEQUENCE [LARGE SCALE GENOMIC DNA]</scope>
    <source>
        <strain evidence="20">H720</strain>
    </source>
</reference>
<dbReference type="PROSITE" id="PS00076">
    <property type="entry name" value="PYRIDINE_REDOX_1"/>
    <property type="match status" value="1"/>
</dbReference>
<evidence type="ECO:0000256" key="7">
    <source>
        <dbReference type="ARBA" id="ARBA00022827"/>
    </source>
</evidence>
<dbReference type="InterPro" id="IPR023753">
    <property type="entry name" value="FAD/NAD-binding_dom"/>
</dbReference>
<dbReference type="GO" id="GO:0005737">
    <property type="term" value="C:cytoplasm"/>
    <property type="evidence" value="ECO:0007669"/>
    <property type="project" value="UniProtKB-SubCell"/>
</dbReference>
<evidence type="ECO:0000256" key="10">
    <source>
        <dbReference type="ARBA" id="ARBA00023157"/>
    </source>
</evidence>
<keyword evidence="8 16" id="KW-0560">Oxidoreductase</keyword>
<feature type="binding site" evidence="14">
    <location>
        <position position="198"/>
    </location>
    <ligand>
        <name>NAD(+)</name>
        <dbReference type="ChEBI" id="CHEBI:57540"/>
    </ligand>
</feature>
<evidence type="ECO:0000256" key="11">
    <source>
        <dbReference type="ARBA" id="ARBA00023284"/>
    </source>
</evidence>
<evidence type="ECO:0000256" key="1">
    <source>
        <dbReference type="ARBA" id="ARBA00004496"/>
    </source>
</evidence>
<keyword evidence="11 16" id="KW-0676">Redox-active center</keyword>
<keyword evidence="7 14" id="KW-0274">FAD</keyword>
<dbReference type="FunFam" id="3.30.390.30:FF:000001">
    <property type="entry name" value="Dihydrolipoyl dehydrogenase"/>
    <property type="match status" value="1"/>
</dbReference>
<dbReference type="SUPFAM" id="SSF55424">
    <property type="entry name" value="FAD/NAD-linked reductases, dimerisation (C-terminal) domain"/>
    <property type="match status" value="1"/>
</dbReference>
<dbReference type="GO" id="GO:0004148">
    <property type="term" value="F:dihydrolipoyl dehydrogenase (NADH) activity"/>
    <property type="evidence" value="ECO:0007669"/>
    <property type="project" value="UniProtKB-EC"/>
</dbReference>
<dbReference type="PRINTS" id="PR00411">
    <property type="entry name" value="PNDRDTASEI"/>
</dbReference>
<dbReference type="PANTHER" id="PTHR22912">
    <property type="entry name" value="DISULFIDE OXIDOREDUCTASE"/>
    <property type="match status" value="1"/>
</dbReference>
<dbReference type="InterPro" id="IPR036188">
    <property type="entry name" value="FAD/NAD-bd_sf"/>
</dbReference>
<dbReference type="Proteomes" id="UP000282741">
    <property type="component" value="Chromosome"/>
</dbReference>
<feature type="domain" description="FAD/NAD(P)-binding" evidence="18">
    <location>
        <begin position="4"/>
        <end position="320"/>
    </location>
</feature>
<evidence type="ECO:0000256" key="3">
    <source>
        <dbReference type="ARBA" id="ARBA00012608"/>
    </source>
</evidence>
<dbReference type="GO" id="GO:0050660">
    <property type="term" value="F:flavin adenine dinucleotide binding"/>
    <property type="evidence" value="ECO:0007669"/>
    <property type="project" value="InterPro"/>
</dbReference>
<feature type="binding site" evidence="14">
    <location>
        <position position="305"/>
    </location>
    <ligand>
        <name>NAD(+)</name>
        <dbReference type="ChEBI" id="CHEBI:57540"/>
    </ligand>
</feature>
<protein>
    <recommendedName>
        <fullName evidence="4 16">Dihydrolipoyl dehydrogenase</fullName>
        <ecNumber evidence="3 16">1.8.1.4</ecNumber>
    </recommendedName>
</protein>
<comment type="subcellular location">
    <subcellularLocation>
        <location evidence="1">Cytoplasm</location>
    </subcellularLocation>
</comment>
<feature type="disulfide bond" description="Redox-active" evidence="15">
    <location>
        <begin position="40"/>
        <end position="45"/>
    </location>
</feature>
<gene>
    <name evidence="19" type="primary">lpdA</name>
    <name evidence="19" type="ORF">CS347_12725</name>
</gene>
<comment type="miscellaneous">
    <text evidence="16">The active site is a redox-active disulfide bond.</text>
</comment>
<keyword evidence="6 16" id="KW-0285">Flavoprotein</keyword>
<evidence type="ECO:0000256" key="15">
    <source>
        <dbReference type="PIRSR" id="PIRSR000350-4"/>
    </source>
</evidence>
<dbReference type="InterPro" id="IPR012999">
    <property type="entry name" value="Pyr_OxRdtase_I_AS"/>
</dbReference>
<dbReference type="EC" id="1.8.1.4" evidence="3 16"/>
<feature type="active site" description="Proton acceptor" evidence="13">
    <location>
        <position position="437"/>
    </location>
</feature>
<feature type="domain" description="Pyridine nucleotide-disulphide oxidoreductase dimerisation" evidence="17">
    <location>
        <begin position="339"/>
        <end position="447"/>
    </location>
</feature>
<dbReference type="GO" id="GO:0006103">
    <property type="term" value="P:2-oxoglutarate metabolic process"/>
    <property type="evidence" value="ECO:0007669"/>
    <property type="project" value="TreeGrafter"/>
</dbReference>
<feature type="binding site" evidence="14">
    <location>
        <begin position="175"/>
        <end position="182"/>
    </location>
    <ligand>
        <name>NAD(+)</name>
        <dbReference type="ChEBI" id="CHEBI:57540"/>
    </ligand>
</feature>
<feature type="binding site" evidence="14">
    <location>
        <begin position="311"/>
        <end position="314"/>
    </location>
    <ligand>
        <name>FAD</name>
        <dbReference type="ChEBI" id="CHEBI:57692"/>
    </ligand>
</feature>
<dbReference type="SUPFAM" id="SSF51905">
    <property type="entry name" value="FAD/NAD(P)-binding domain"/>
    <property type="match status" value="1"/>
</dbReference>
<evidence type="ECO:0000256" key="5">
    <source>
        <dbReference type="ARBA" id="ARBA00022490"/>
    </source>
</evidence>
<sequence>MSRDLIVIGGGPAGYVAAIRAAQLGMAVTLVERDALGGICLNWGCIPTKTLLHAAEVLSALQAGDQLGIVLAQAPRVDLPRMVGHSRAVAERLRKGVEYLLKKHEVRVLRGQARLAGGGRVTVDGGQPLRANAILVATGARPRELAELPVDGERIWNYRHALTPRALPASLLVVGAGAIGMEFASFYAALGSQVTVVESRESVLPGEDAEVSRFVAEAYARRGIAVQVSTTARLLGLGGSGARLALRSGGQEQARDFDRVLVCAGVQGNTEDLGLEQTAARREQGCIVVDALGRSHEPGLYAAGDVCGAPMLAHKASHQALRCVEHLAGLPVDETPLLVPACTYCDPQVASMGLTEAAAKAQGRQVVVGRFPFQGNGRALALGKPEGFVKTVFDAASGELLGAHLAGADVTELIQGLTLARQLEATDEDLVRHVFPHPTLSEAIGESALAALGRAIHH</sequence>
<keyword evidence="14" id="KW-0547">Nucleotide-binding</keyword>
<proteinExistence type="inferred from homology"/>
<dbReference type="PANTHER" id="PTHR22912:SF217">
    <property type="entry name" value="DIHYDROLIPOYL DEHYDROGENASE"/>
    <property type="match status" value="1"/>
</dbReference>
<evidence type="ECO:0000256" key="2">
    <source>
        <dbReference type="ARBA" id="ARBA00007532"/>
    </source>
</evidence>
<keyword evidence="10" id="KW-1015">Disulfide bond</keyword>
<dbReference type="Gene3D" id="3.50.50.60">
    <property type="entry name" value="FAD/NAD(P)-binding domain"/>
    <property type="match status" value="2"/>
</dbReference>
<evidence type="ECO:0000256" key="16">
    <source>
        <dbReference type="RuleBase" id="RU003692"/>
    </source>
</evidence>
<dbReference type="Pfam" id="PF02852">
    <property type="entry name" value="Pyr_redox_dim"/>
    <property type="match status" value="1"/>
</dbReference>
<dbReference type="KEGG" id="bhz:ACR54_03708"/>
<keyword evidence="5" id="KW-0963">Cytoplasm</keyword>